<reference evidence="3" key="1">
    <citation type="journal article" date="2019" name="Int. J. Syst. Evol. Microbiol.">
        <title>The Global Catalogue of Microorganisms (GCM) 10K type strain sequencing project: providing services to taxonomists for standard genome sequencing and annotation.</title>
        <authorList>
            <consortium name="The Broad Institute Genomics Platform"/>
            <consortium name="The Broad Institute Genome Sequencing Center for Infectious Disease"/>
            <person name="Wu L."/>
            <person name="Ma J."/>
        </authorList>
    </citation>
    <scope>NUCLEOTIDE SEQUENCE [LARGE SCALE GENOMIC DNA]</scope>
    <source>
        <strain evidence="3">JCM 4733</strain>
    </source>
</reference>
<dbReference type="EMBL" id="BMVN01000027">
    <property type="protein sequence ID" value="GHA48836.1"/>
    <property type="molecule type" value="Genomic_DNA"/>
</dbReference>
<dbReference type="Proteomes" id="UP000653644">
    <property type="component" value="Unassembled WGS sequence"/>
</dbReference>
<feature type="region of interest" description="Disordered" evidence="1">
    <location>
        <begin position="22"/>
        <end position="64"/>
    </location>
</feature>
<evidence type="ECO:0008006" key="4">
    <source>
        <dbReference type="Google" id="ProtNLM"/>
    </source>
</evidence>
<evidence type="ECO:0000313" key="3">
    <source>
        <dbReference type="Proteomes" id="UP000653644"/>
    </source>
</evidence>
<name>A0ABQ3CXP9_9ACTN</name>
<organism evidence="2 3">
    <name type="scientific">Streptomyces canarius</name>
    <dbReference type="NCBI Taxonomy" id="285453"/>
    <lineage>
        <taxon>Bacteria</taxon>
        <taxon>Bacillati</taxon>
        <taxon>Actinomycetota</taxon>
        <taxon>Actinomycetes</taxon>
        <taxon>Kitasatosporales</taxon>
        <taxon>Streptomycetaceae</taxon>
        <taxon>Streptomyces</taxon>
    </lineage>
</organism>
<comment type="caution">
    <text evidence="2">The sequence shown here is derived from an EMBL/GenBank/DDBJ whole genome shotgun (WGS) entry which is preliminary data.</text>
</comment>
<protein>
    <recommendedName>
        <fullName evidence="4">Transposase</fullName>
    </recommendedName>
</protein>
<sequence length="64" mass="7042">MFVRMCFPLVDECLSARHTSYVPGVRTSPTRELTPGSNGRGRAGPVYNLRGRRKGRGPVSPALR</sequence>
<evidence type="ECO:0000313" key="2">
    <source>
        <dbReference type="EMBL" id="GHA48836.1"/>
    </source>
</evidence>
<accession>A0ABQ3CXP9</accession>
<proteinExistence type="predicted"/>
<evidence type="ECO:0000256" key="1">
    <source>
        <dbReference type="SAM" id="MobiDB-lite"/>
    </source>
</evidence>
<keyword evidence="3" id="KW-1185">Reference proteome</keyword>
<feature type="compositionally biased region" description="Polar residues" evidence="1">
    <location>
        <begin position="27"/>
        <end position="37"/>
    </location>
</feature>
<gene>
    <name evidence="2" type="ORF">GCM10010345_61650</name>
</gene>